<evidence type="ECO:0000313" key="11">
    <source>
        <dbReference type="EMBL" id="TGD58249.1"/>
    </source>
</evidence>
<dbReference type="InterPro" id="IPR036890">
    <property type="entry name" value="HATPase_C_sf"/>
</dbReference>
<proteinExistence type="predicted"/>
<keyword evidence="9" id="KW-0812">Transmembrane</keyword>
<keyword evidence="3" id="KW-0597">Phosphoprotein</keyword>
<comment type="catalytic activity">
    <reaction evidence="1">
        <text>ATP + protein L-histidine = ADP + protein N-phospho-L-histidine.</text>
        <dbReference type="EC" id="2.7.13.3"/>
    </reaction>
</comment>
<dbReference type="PANTHER" id="PTHR24421:SF10">
    <property type="entry name" value="NITRATE_NITRITE SENSOR PROTEIN NARQ"/>
    <property type="match status" value="1"/>
</dbReference>
<dbReference type="GO" id="GO:0005524">
    <property type="term" value="F:ATP binding"/>
    <property type="evidence" value="ECO:0007669"/>
    <property type="project" value="UniProtKB-KW"/>
</dbReference>
<dbReference type="GO" id="GO:0016020">
    <property type="term" value="C:membrane"/>
    <property type="evidence" value="ECO:0007669"/>
    <property type="project" value="InterPro"/>
</dbReference>
<keyword evidence="6" id="KW-0418">Kinase</keyword>
<feature type="domain" description="Signal transduction histidine kinase subgroup 3 dimerisation and phosphoacceptor" evidence="10">
    <location>
        <begin position="78"/>
        <end position="141"/>
    </location>
</feature>
<dbReference type="SUPFAM" id="SSF55874">
    <property type="entry name" value="ATPase domain of HSP90 chaperone/DNA topoisomerase II/histidine kinase"/>
    <property type="match status" value="1"/>
</dbReference>
<name>A0A4Z0LAC7_9FLAO</name>
<evidence type="ECO:0000259" key="10">
    <source>
        <dbReference type="Pfam" id="PF07730"/>
    </source>
</evidence>
<keyword evidence="9" id="KW-1133">Transmembrane helix</keyword>
<reference evidence="11 12" key="1">
    <citation type="submission" date="2019-04" db="EMBL/GenBank/DDBJ databases">
        <title>Flavobacterium sp. strain DS2-A Genome sequencing and assembly.</title>
        <authorList>
            <person name="Kim I."/>
        </authorList>
    </citation>
    <scope>NUCLEOTIDE SEQUENCE [LARGE SCALE GENOMIC DNA]</scope>
    <source>
        <strain evidence="11 12">DS2-A</strain>
    </source>
</reference>
<evidence type="ECO:0000256" key="8">
    <source>
        <dbReference type="ARBA" id="ARBA00023012"/>
    </source>
</evidence>
<keyword evidence="4" id="KW-0808">Transferase</keyword>
<dbReference type="AlphaFoldDB" id="A0A4Z0LAC7"/>
<organism evidence="11 12">
    <name type="scientific">Flavobacterium humi</name>
    <dbReference type="NCBI Taxonomy" id="2562683"/>
    <lineage>
        <taxon>Bacteria</taxon>
        <taxon>Pseudomonadati</taxon>
        <taxon>Bacteroidota</taxon>
        <taxon>Flavobacteriia</taxon>
        <taxon>Flavobacteriales</taxon>
        <taxon>Flavobacteriaceae</taxon>
        <taxon>Flavobacterium</taxon>
    </lineage>
</organism>
<dbReference type="Gene3D" id="1.20.5.1930">
    <property type="match status" value="1"/>
</dbReference>
<dbReference type="InterPro" id="IPR011712">
    <property type="entry name" value="Sig_transdc_His_kin_sub3_dim/P"/>
</dbReference>
<protein>
    <recommendedName>
        <fullName evidence="2">histidine kinase</fullName>
        <ecNumber evidence="2">2.7.13.3</ecNumber>
    </recommendedName>
</protein>
<keyword evidence="5" id="KW-0547">Nucleotide-binding</keyword>
<dbReference type="PANTHER" id="PTHR24421">
    <property type="entry name" value="NITRATE/NITRITE SENSOR PROTEIN NARX-RELATED"/>
    <property type="match status" value="1"/>
</dbReference>
<dbReference type="EMBL" id="SRLH01000004">
    <property type="protein sequence ID" value="TGD58249.1"/>
    <property type="molecule type" value="Genomic_DNA"/>
</dbReference>
<accession>A0A4Z0LAC7</accession>
<dbReference type="Pfam" id="PF07730">
    <property type="entry name" value="HisKA_3"/>
    <property type="match status" value="1"/>
</dbReference>
<keyword evidence="12" id="KW-1185">Reference proteome</keyword>
<dbReference type="EC" id="2.7.13.3" evidence="2"/>
<dbReference type="Proteomes" id="UP000297407">
    <property type="component" value="Unassembled WGS sequence"/>
</dbReference>
<dbReference type="InterPro" id="IPR050482">
    <property type="entry name" value="Sensor_HK_TwoCompSys"/>
</dbReference>
<dbReference type="GO" id="GO:0000155">
    <property type="term" value="F:phosphorelay sensor kinase activity"/>
    <property type="evidence" value="ECO:0007669"/>
    <property type="project" value="InterPro"/>
</dbReference>
<keyword evidence="9" id="KW-0472">Membrane</keyword>
<gene>
    <name evidence="11" type="ORF">E4635_09595</name>
</gene>
<dbReference type="OrthoDB" id="9778366at2"/>
<dbReference type="GO" id="GO:0046983">
    <property type="term" value="F:protein dimerization activity"/>
    <property type="evidence" value="ECO:0007669"/>
    <property type="project" value="InterPro"/>
</dbReference>
<keyword evidence="7" id="KW-0067">ATP-binding</keyword>
<evidence type="ECO:0000256" key="7">
    <source>
        <dbReference type="ARBA" id="ARBA00022840"/>
    </source>
</evidence>
<evidence type="ECO:0000256" key="3">
    <source>
        <dbReference type="ARBA" id="ARBA00022553"/>
    </source>
</evidence>
<dbReference type="CDD" id="cd16917">
    <property type="entry name" value="HATPase_UhpB-NarQ-NarX-like"/>
    <property type="match status" value="1"/>
</dbReference>
<feature type="transmembrane region" description="Helical" evidence="9">
    <location>
        <begin position="31"/>
        <end position="52"/>
    </location>
</feature>
<evidence type="ECO:0000256" key="2">
    <source>
        <dbReference type="ARBA" id="ARBA00012438"/>
    </source>
</evidence>
<evidence type="ECO:0000256" key="4">
    <source>
        <dbReference type="ARBA" id="ARBA00022679"/>
    </source>
</evidence>
<comment type="caution">
    <text evidence="11">The sequence shown here is derived from an EMBL/GenBank/DDBJ whole genome shotgun (WGS) entry which is preliminary data.</text>
</comment>
<evidence type="ECO:0000256" key="1">
    <source>
        <dbReference type="ARBA" id="ARBA00000085"/>
    </source>
</evidence>
<dbReference type="Gene3D" id="3.30.565.10">
    <property type="entry name" value="Histidine kinase-like ATPase, C-terminal domain"/>
    <property type="match status" value="1"/>
</dbReference>
<sequence>MDAYHDNAEFYFQDLINFWNLEGKSEIASTLWIGTAVMLLFAFGILFLVLFYQNYFIKMKRREAELLLKASLESEKQERVRIAADLHDGVSGDLNAIRNYLSILQRNEQDTEKKALFAEIKSGVEAALENTRQVSYKLMPPLLELAGFTAALQDYFERLTLNSKIQFEVNCTTDAPEIFQQTGYELLRIVQELTTNMIKHGAITHCHVAISSSNEEYRLEITDDGTPFDFKGQLAVATGSGLKNISSRLKVIGARMEQKEAPKGNHFTITLKK</sequence>
<dbReference type="RefSeq" id="WP_135526419.1">
    <property type="nucleotide sequence ID" value="NZ_SRLH01000004.1"/>
</dbReference>
<evidence type="ECO:0000313" key="12">
    <source>
        <dbReference type="Proteomes" id="UP000297407"/>
    </source>
</evidence>
<evidence type="ECO:0000256" key="5">
    <source>
        <dbReference type="ARBA" id="ARBA00022741"/>
    </source>
</evidence>
<evidence type="ECO:0000256" key="9">
    <source>
        <dbReference type="SAM" id="Phobius"/>
    </source>
</evidence>
<evidence type="ECO:0000256" key="6">
    <source>
        <dbReference type="ARBA" id="ARBA00022777"/>
    </source>
</evidence>
<keyword evidence="8" id="KW-0902">Two-component regulatory system</keyword>